<name>A0A2V1IZ66_9BACT</name>
<dbReference type="AlphaFoldDB" id="A0A2V1IZ66"/>
<reference evidence="3" key="1">
    <citation type="submission" date="2018-02" db="EMBL/GenBank/DDBJ databases">
        <authorList>
            <person name="Clavel T."/>
            <person name="Strowig T."/>
        </authorList>
    </citation>
    <scope>NUCLEOTIDE SEQUENCE [LARGE SCALE GENOMIC DNA]</scope>
    <source>
        <strain evidence="3">DSM 100764</strain>
    </source>
</reference>
<gene>
    <name evidence="2" type="ORF">C5O25_01865</name>
</gene>
<feature type="transmembrane region" description="Helical" evidence="1">
    <location>
        <begin position="325"/>
        <end position="347"/>
    </location>
</feature>
<feature type="transmembrane region" description="Helical" evidence="1">
    <location>
        <begin position="114"/>
        <end position="133"/>
    </location>
</feature>
<dbReference type="EMBL" id="PUBV01000002">
    <property type="protein sequence ID" value="PWB09405.1"/>
    <property type="molecule type" value="Genomic_DNA"/>
</dbReference>
<accession>A0A2V1IZ66</accession>
<evidence type="ECO:0000256" key="1">
    <source>
        <dbReference type="SAM" id="Phobius"/>
    </source>
</evidence>
<proteinExistence type="predicted"/>
<comment type="caution">
    <text evidence="2">The sequence shown here is derived from an EMBL/GenBank/DDBJ whole genome shotgun (WGS) entry which is preliminary data.</text>
</comment>
<keyword evidence="1" id="KW-0472">Membrane</keyword>
<sequence>MLKTDRICTWILILALALLLPSTQLVKPVDELTVIALIALALTDSAVNSAWCRYSLLWVMTGIMALYAAYSITAVSYNTPYAIAVDYLIQLKPYIAFAVFVAVGPRFTDADRRILRAIAVVNAITAAAISAFSNQTVQLLIMHISIVGITAVISFAVWLLCSIRPDGSISATDKAMAFMLLALGLPSGRAKFFGTCVVSLYFILVYMRIRRPIRPSRQLLTAIVVGGLVAAVGWNKFRFYFIDLGYDLRGGGGGIENLARPALYAAALLIMISRIPFGSGLASFASHASGEIHYSKVYYEYGLNHVYGLTPAQPDFICDAYYPSLAQLGLAGVALFIAFWIYVAAKLRRIRRTLAQGKALFAIAWIIILFMLIESIASTTLVQPPGVVSMMLLGIICSATPATYGSHTSGNQS</sequence>
<dbReference type="Proteomes" id="UP000244925">
    <property type="component" value="Unassembled WGS sequence"/>
</dbReference>
<evidence type="ECO:0000313" key="3">
    <source>
        <dbReference type="Proteomes" id="UP000244925"/>
    </source>
</evidence>
<organism evidence="2 3">
    <name type="scientific">Paramuribaculum intestinale</name>
    <dbReference type="NCBI Taxonomy" id="2094151"/>
    <lineage>
        <taxon>Bacteria</taxon>
        <taxon>Pseudomonadati</taxon>
        <taxon>Bacteroidota</taxon>
        <taxon>Bacteroidia</taxon>
        <taxon>Bacteroidales</taxon>
        <taxon>Muribaculaceae</taxon>
        <taxon>Paramuribaculum</taxon>
    </lineage>
</organism>
<evidence type="ECO:0008006" key="4">
    <source>
        <dbReference type="Google" id="ProtNLM"/>
    </source>
</evidence>
<keyword evidence="1" id="KW-0812">Transmembrane</keyword>
<feature type="transmembrane region" description="Helical" evidence="1">
    <location>
        <begin position="359"/>
        <end position="381"/>
    </location>
</feature>
<protein>
    <recommendedName>
        <fullName evidence="4">O-antigen ligase domain-containing protein</fullName>
    </recommendedName>
</protein>
<dbReference type="GeneID" id="93425284"/>
<feature type="transmembrane region" description="Helical" evidence="1">
    <location>
        <begin position="219"/>
        <end position="237"/>
    </location>
</feature>
<feature type="transmembrane region" description="Helical" evidence="1">
    <location>
        <begin position="190"/>
        <end position="207"/>
    </location>
</feature>
<feature type="transmembrane region" description="Helical" evidence="1">
    <location>
        <begin position="139"/>
        <end position="160"/>
    </location>
</feature>
<evidence type="ECO:0000313" key="2">
    <source>
        <dbReference type="EMBL" id="PWB09405.1"/>
    </source>
</evidence>
<dbReference type="RefSeq" id="WP_107035027.1">
    <property type="nucleotide sequence ID" value="NZ_CP098825.1"/>
</dbReference>
<feature type="transmembrane region" description="Helical" evidence="1">
    <location>
        <begin position="81"/>
        <end position="102"/>
    </location>
</feature>
<keyword evidence="1" id="KW-1133">Transmembrane helix</keyword>
<feature type="transmembrane region" description="Helical" evidence="1">
    <location>
        <begin position="56"/>
        <end position="75"/>
    </location>
</feature>
<keyword evidence="3" id="KW-1185">Reference proteome</keyword>